<feature type="chain" id="PRO_5013298448" description="Filamentous haemagglutinin FhaB/tRNA nuclease CdiA-like TPS domain-containing protein" evidence="1">
    <location>
        <begin position="26"/>
        <end position="662"/>
    </location>
</feature>
<proteinExistence type="predicted"/>
<dbReference type="InterPro" id="IPR012334">
    <property type="entry name" value="Pectin_lyas_fold"/>
</dbReference>
<dbReference type="AlphaFoldDB" id="A0A1X1DNL7"/>
<dbReference type="Gene3D" id="2.160.20.10">
    <property type="entry name" value="Single-stranded right-handed beta-helix, Pectin lyase-like"/>
    <property type="match status" value="1"/>
</dbReference>
<reference evidence="3 4" key="1">
    <citation type="submission" date="2018-01" db="EMBL/GenBank/DDBJ databases">
        <title>Complete and assembled Genome of Pantoea gaviniae DSM22758T.</title>
        <authorList>
            <person name="Stevens M.J.A."/>
            <person name="Zurfluh K."/>
            <person name="Stephan R."/>
        </authorList>
    </citation>
    <scope>NUCLEOTIDE SEQUENCE [LARGE SCALE GENOMIC DNA]</scope>
    <source>
        <strain evidence="3 4">DSM 22758</strain>
    </source>
</reference>
<dbReference type="EMBL" id="CP026377">
    <property type="protein sequence ID" value="AUX94684.1"/>
    <property type="molecule type" value="Genomic_DNA"/>
</dbReference>
<dbReference type="InterPro" id="IPR011050">
    <property type="entry name" value="Pectin_lyase_fold/virulence"/>
</dbReference>
<dbReference type="OrthoDB" id="2664633at2"/>
<feature type="signal peptide" evidence="1">
    <location>
        <begin position="1"/>
        <end position="25"/>
    </location>
</feature>
<keyword evidence="1" id="KW-0732">Signal</keyword>
<accession>A0A1X1DNL7</accession>
<dbReference type="SMART" id="SM00912">
    <property type="entry name" value="Haemagg_act"/>
    <property type="match status" value="1"/>
</dbReference>
<name>A0A1X1DNL7_9GAMM</name>
<dbReference type="Pfam" id="PF05860">
    <property type="entry name" value="TPS"/>
    <property type="match status" value="1"/>
</dbReference>
<dbReference type="NCBIfam" id="TIGR01731">
    <property type="entry name" value="fil_hemag_20aa"/>
    <property type="match status" value="7"/>
</dbReference>
<dbReference type="InterPro" id="IPR010069">
    <property type="entry name" value="CdiA_FHA1_rpt"/>
</dbReference>
<protein>
    <recommendedName>
        <fullName evidence="2">Filamentous haemagglutinin FhaB/tRNA nuclease CdiA-like TPS domain-containing protein</fullName>
    </recommendedName>
</protein>
<dbReference type="Proteomes" id="UP000238365">
    <property type="component" value="Chromosome"/>
</dbReference>
<evidence type="ECO:0000259" key="2">
    <source>
        <dbReference type="SMART" id="SM00912"/>
    </source>
</evidence>
<gene>
    <name evidence="3" type="ORF">C2E15_17460</name>
</gene>
<dbReference type="KEGG" id="pgz:C2E15_17460"/>
<dbReference type="SUPFAM" id="SSF51126">
    <property type="entry name" value="Pectin lyase-like"/>
    <property type="match status" value="1"/>
</dbReference>
<feature type="domain" description="Filamentous haemagglutinin FhaB/tRNA nuclease CdiA-like TPS" evidence="2">
    <location>
        <begin position="43"/>
        <end position="164"/>
    </location>
</feature>
<sequence>MNKFKFNYLFLSVTLITGSVATAEAAVTPDAQVRQEINKMTNANGSETVNINAPSASGISHNKYSRFDINDKGLILNNSKDRSLTAVAGVIAGNRNLNESAPARVILNEVTSSQASRLEGNLEVAGQQAHVIIANPNGITCNGCDFINTSRNTLTTGKPVFNNGELSGFQVEKGAITITAAGMKDKYSEYTDLIGRYVAVNGGVAANNLTIVAGRNEHVSIANGGVTTSSTLNDSGAEVLIDVSALGSMYANKITMVANNNGVGVRNAGLISAASNLHISARGDISNERGAILSDAGIVLNSESRIKNQGGLISAPVVGLKAQALINDNATVGNFLLNKTYEGRVESHFALLNVENKIANAGKLLATDYMNISARELENTNGNIISGGSLNITADSISNISSGGFSDDKPDLTTGILSQGDVNINAASLINNGQIYAINDIAITTNELDTKQGHIQAANNAVLDVKNTLHMADAVIGTGRDLTINAGNVNNDINTTFLWLFQKKETKQGKISAGGDLAYHVGQSLSNHNAIAANGAVSITAAGAVHNLSAISGNSLSLRAGEVKNAGWLTAADWLSVEADTSLINDGVMKGAHSLVLSAPVVKNSGTIESASSLIYAPSFYNSGTLAPGFNIISTLRPHAADRTEADTTVDVDAQPLALRRN</sequence>
<dbReference type="InterPro" id="IPR008638">
    <property type="entry name" value="FhaB/CdiA-like_TPS"/>
</dbReference>
<dbReference type="Pfam" id="PF05594">
    <property type="entry name" value="Fil_haemagg"/>
    <property type="match status" value="6"/>
</dbReference>
<evidence type="ECO:0000313" key="4">
    <source>
        <dbReference type="Proteomes" id="UP000238365"/>
    </source>
</evidence>
<dbReference type="RefSeq" id="WP_104958496.1">
    <property type="nucleotide sequence ID" value="NZ_CP026377.1"/>
</dbReference>
<dbReference type="NCBIfam" id="TIGR01901">
    <property type="entry name" value="adhes_NPXG"/>
    <property type="match status" value="1"/>
</dbReference>
<organism evidence="3 4">
    <name type="scientific">Mixta gaviniae</name>
    <dbReference type="NCBI Taxonomy" id="665914"/>
    <lineage>
        <taxon>Bacteria</taxon>
        <taxon>Pseudomonadati</taxon>
        <taxon>Pseudomonadota</taxon>
        <taxon>Gammaproteobacteria</taxon>
        <taxon>Enterobacterales</taxon>
        <taxon>Erwiniaceae</taxon>
        <taxon>Mixta</taxon>
    </lineage>
</organism>
<keyword evidence="4" id="KW-1185">Reference proteome</keyword>
<evidence type="ECO:0000256" key="1">
    <source>
        <dbReference type="SAM" id="SignalP"/>
    </source>
</evidence>
<evidence type="ECO:0000313" key="3">
    <source>
        <dbReference type="EMBL" id="AUX94684.1"/>
    </source>
</evidence>
<dbReference type="InterPro" id="IPR008619">
    <property type="entry name" value="Filamentous_hemagglutn_rpt"/>
</dbReference>